<dbReference type="OrthoDB" id="9800445at2"/>
<evidence type="ECO:0000256" key="3">
    <source>
        <dbReference type="ARBA" id="ARBA00023004"/>
    </source>
</evidence>
<evidence type="ECO:0000259" key="5">
    <source>
        <dbReference type="PROSITE" id="PS51379"/>
    </source>
</evidence>
<dbReference type="RefSeq" id="WP_143175164.1">
    <property type="nucleotide sequence ID" value="NZ_FRCS01000003.1"/>
</dbReference>
<dbReference type="Pfam" id="PF12838">
    <property type="entry name" value="Fer4_7"/>
    <property type="match status" value="1"/>
</dbReference>
<feature type="domain" description="4Fe-4S ferredoxin-type" evidence="5">
    <location>
        <begin position="7"/>
        <end position="36"/>
    </location>
</feature>
<dbReference type="InterPro" id="IPR050572">
    <property type="entry name" value="Fe-S_Ferredoxin"/>
</dbReference>
<dbReference type="PROSITE" id="PS51379">
    <property type="entry name" value="4FE4S_FER_2"/>
    <property type="match status" value="2"/>
</dbReference>
<sequence>MAKTVRMLAEVLLDKCTGCGLCLNVCPTVALTLRGRTPDDPVGPGTRKVAELAEPDCYNAQNCVEICPEDALAMHPLPEPFRVTTPIDDDARDAIGALCREAGVHPKQPICFCAETRAAEIAAAILRGADSPEDVSLATGARTGCTELCQQPILRLLAAAGHGDAPKNPPRGFQWYGIAAGSADLVDDTGHVAPEYARAYPMYPLDRDVQALRGNFEEA</sequence>
<dbReference type="InterPro" id="IPR017896">
    <property type="entry name" value="4Fe4S_Fe-S-bd"/>
</dbReference>
<dbReference type="Gene3D" id="3.30.70.3270">
    <property type="match status" value="1"/>
</dbReference>
<keyword evidence="3" id="KW-0408">Iron</keyword>
<reference evidence="6 7" key="1">
    <citation type="submission" date="2016-11" db="EMBL/GenBank/DDBJ databases">
        <authorList>
            <person name="Jaros S."/>
            <person name="Januszkiewicz K."/>
            <person name="Wedrychowicz H."/>
        </authorList>
    </citation>
    <scope>NUCLEOTIDE SEQUENCE [LARGE SCALE GENOMIC DNA]</scope>
    <source>
        <strain evidence="6 7">DSM 46144</strain>
    </source>
</reference>
<dbReference type="InterPro" id="IPR007419">
    <property type="entry name" value="BFD-like_2Fe2S-bd_dom"/>
</dbReference>
<dbReference type="EMBL" id="FRCS01000003">
    <property type="protein sequence ID" value="SHN15386.1"/>
    <property type="molecule type" value="Genomic_DNA"/>
</dbReference>
<dbReference type="InterPro" id="IPR041854">
    <property type="entry name" value="BFD-like_2Fe2S-bd_dom_sf"/>
</dbReference>
<dbReference type="InterPro" id="IPR017900">
    <property type="entry name" value="4Fe4S_Fe_S_CS"/>
</dbReference>
<feature type="domain" description="4Fe-4S ferredoxin-type" evidence="5">
    <location>
        <begin position="48"/>
        <end position="77"/>
    </location>
</feature>
<dbReference type="GO" id="GO:0051539">
    <property type="term" value="F:4 iron, 4 sulfur cluster binding"/>
    <property type="evidence" value="ECO:0007669"/>
    <property type="project" value="UniProtKB-KW"/>
</dbReference>
<dbReference type="Proteomes" id="UP000184440">
    <property type="component" value="Unassembled WGS sequence"/>
</dbReference>
<gene>
    <name evidence="6" type="ORF">SAMN05443668_103273</name>
</gene>
<dbReference type="AlphaFoldDB" id="A0A1M7PEJ4"/>
<evidence type="ECO:0000256" key="4">
    <source>
        <dbReference type="ARBA" id="ARBA00023014"/>
    </source>
</evidence>
<dbReference type="Pfam" id="PF04324">
    <property type="entry name" value="Fer2_BFD"/>
    <property type="match status" value="1"/>
</dbReference>
<dbReference type="STRING" id="134849.SAMN05443668_103273"/>
<proteinExistence type="predicted"/>
<keyword evidence="1" id="KW-0004">4Fe-4S</keyword>
<evidence type="ECO:0000256" key="2">
    <source>
        <dbReference type="ARBA" id="ARBA00022723"/>
    </source>
</evidence>
<dbReference type="PANTHER" id="PTHR43687:SF1">
    <property type="entry name" value="FERREDOXIN III"/>
    <property type="match status" value="1"/>
</dbReference>
<keyword evidence="7" id="KW-1185">Reference proteome</keyword>
<protein>
    <submittedName>
        <fullName evidence="6">4Fe-4S dicluster domain-containing protein</fullName>
    </submittedName>
</protein>
<dbReference type="Gene3D" id="1.10.10.1100">
    <property type="entry name" value="BFD-like [2Fe-2S]-binding domain"/>
    <property type="match status" value="1"/>
</dbReference>
<dbReference type="PANTHER" id="PTHR43687">
    <property type="entry name" value="ADENYLYLSULFATE REDUCTASE, BETA SUBUNIT"/>
    <property type="match status" value="1"/>
</dbReference>
<dbReference type="PROSITE" id="PS00198">
    <property type="entry name" value="4FE4S_FER_1"/>
    <property type="match status" value="1"/>
</dbReference>
<name>A0A1M7PEJ4_9ACTN</name>
<keyword evidence="2" id="KW-0479">Metal-binding</keyword>
<evidence type="ECO:0000256" key="1">
    <source>
        <dbReference type="ARBA" id="ARBA00022485"/>
    </source>
</evidence>
<organism evidence="6 7">
    <name type="scientific">Cryptosporangium aurantiacum</name>
    <dbReference type="NCBI Taxonomy" id="134849"/>
    <lineage>
        <taxon>Bacteria</taxon>
        <taxon>Bacillati</taxon>
        <taxon>Actinomycetota</taxon>
        <taxon>Actinomycetes</taxon>
        <taxon>Cryptosporangiales</taxon>
        <taxon>Cryptosporangiaceae</taxon>
        <taxon>Cryptosporangium</taxon>
    </lineage>
</organism>
<evidence type="ECO:0000313" key="6">
    <source>
        <dbReference type="EMBL" id="SHN15386.1"/>
    </source>
</evidence>
<keyword evidence="4" id="KW-0411">Iron-sulfur</keyword>
<evidence type="ECO:0000313" key="7">
    <source>
        <dbReference type="Proteomes" id="UP000184440"/>
    </source>
</evidence>
<dbReference type="SUPFAM" id="SSF54862">
    <property type="entry name" value="4Fe-4S ferredoxins"/>
    <property type="match status" value="1"/>
</dbReference>
<dbReference type="GO" id="GO:0046872">
    <property type="term" value="F:metal ion binding"/>
    <property type="evidence" value="ECO:0007669"/>
    <property type="project" value="UniProtKB-KW"/>
</dbReference>
<accession>A0A1M7PEJ4</accession>